<feature type="chain" id="PRO_5016935544" description="Cell surface protein" evidence="2">
    <location>
        <begin position="30"/>
        <end position="714"/>
    </location>
</feature>
<dbReference type="EMBL" id="PDCH01000008">
    <property type="protein sequence ID" value="RBP99197.1"/>
    <property type="molecule type" value="Genomic_DNA"/>
</dbReference>
<keyword evidence="4" id="KW-1185">Reference proteome</keyword>
<dbReference type="AlphaFoldDB" id="A0A366KCV5"/>
<proteinExistence type="predicted"/>
<evidence type="ECO:0000256" key="2">
    <source>
        <dbReference type="SAM" id="SignalP"/>
    </source>
</evidence>
<dbReference type="Gene3D" id="2.60.40.10">
    <property type="entry name" value="Immunoglobulins"/>
    <property type="match status" value="1"/>
</dbReference>
<feature type="transmembrane region" description="Helical" evidence="1">
    <location>
        <begin position="673"/>
        <end position="695"/>
    </location>
</feature>
<dbReference type="RefSeq" id="WP_113853553.1">
    <property type="nucleotide sequence ID" value="NZ_PDCH01000008.1"/>
</dbReference>
<name>A0A366KCV5_9BIFI</name>
<evidence type="ECO:0008006" key="5">
    <source>
        <dbReference type="Google" id="ProtNLM"/>
    </source>
</evidence>
<reference evidence="3 4" key="1">
    <citation type="submission" date="2017-10" db="EMBL/GenBank/DDBJ databases">
        <title>Bifidobacterium xylocopum sp. nov. and Bifidobacterium aemilianum sp. nov., from the carpenter bee (Xylocopa violacea) digestive tract.</title>
        <authorList>
            <person name="Alberoni D."/>
            <person name="Baffoni L."/>
            <person name="Di Gioia D."/>
            <person name="Gaggia F."/>
            <person name="Biavati B."/>
        </authorList>
    </citation>
    <scope>NUCLEOTIDE SEQUENCE [LARGE SCALE GENOMIC DNA]</scope>
    <source>
        <strain evidence="3 4">XV2</strain>
    </source>
</reference>
<gene>
    <name evidence="3" type="ORF">CRD59_04745</name>
</gene>
<dbReference type="Proteomes" id="UP000252345">
    <property type="component" value="Unassembled WGS sequence"/>
</dbReference>
<evidence type="ECO:0000313" key="4">
    <source>
        <dbReference type="Proteomes" id="UP000252345"/>
    </source>
</evidence>
<dbReference type="GO" id="GO:0005975">
    <property type="term" value="P:carbohydrate metabolic process"/>
    <property type="evidence" value="ECO:0007669"/>
    <property type="project" value="UniProtKB-ARBA"/>
</dbReference>
<dbReference type="OrthoDB" id="3240424at2"/>
<dbReference type="InterPro" id="IPR013783">
    <property type="entry name" value="Ig-like_fold"/>
</dbReference>
<keyword evidence="1" id="KW-0812">Transmembrane</keyword>
<comment type="caution">
    <text evidence="3">The sequence shown here is derived from an EMBL/GenBank/DDBJ whole genome shotgun (WGS) entry which is preliminary data.</text>
</comment>
<evidence type="ECO:0000313" key="3">
    <source>
        <dbReference type="EMBL" id="RBP99197.1"/>
    </source>
</evidence>
<sequence length="714" mass="75666">MRVRQVVARLSAVVVCAAMALLTVWPAQADTTSSTYDSADDFVAGINPDPGKKPNLSLFKRLTQMDGHKATGSHQDSFKALMAPGIGVEFTLTEIRPTGKISDMQATPPSGFSTVPGMVYKGTTDSKGAIQVGTGTGPGVWTKDGAAAEFPAGVHYYLLHESGTPYSGSDYAAAKDSIFGLPYSARNTTKTTDASGRVTSTTSVEGFVYNLHLFPKNMTENQLTKRAVEVKDAGGRVRSDLVAQAGDTVTWEINQRFYDGNTGGGLNRDGKLDMKELDACPISGGHTDCYELADRLPSSLAYAQGSSSVVASWEEEDGKLHTTDLGRCEQNWQNVAGAWVGSGGLPLPLAPGSPTDGPMAASPPRWPMYNQAPHKSLLMYDSWSAGTTFLQYRWVRDDLVAAFRPDLPGRHLNMKVTIRYNTVVTGLGDSEAAPTGELLNTVSADHVDNTSVAGGAIAARPVIRAQAWVLTAGFQFAKTSRNGDTGLSGAVFRLAKPGDGNLHLASDGRFHAAGSPLPNGVSWIQATSNKTSDESSGLPGLQSGPTSQGIVTFTGIPVLGADGKVKPAGDLRYDLVEVTAPRDRNGTVYRFSSRPFSSVDLGEYAGRTPEAIVQGRTRLAANMGRLVFGEFEANLSNAPAGSYQDLNGDPVTRGVVNWKPDESAPERVGSLPLTGGIGIALMLLAGTTIMAVIGYQAHRRLIWDGLPYGHHRAA</sequence>
<evidence type="ECO:0000256" key="1">
    <source>
        <dbReference type="SAM" id="Phobius"/>
    </source>
</evidence>
<accession>A0A366KCV5</accession>
<keyword evidence="2" id="KW-0732">Signal</keyword>
<keyword evidence="1" id="KW-1133">Transmembrane helix</keyword>
<feature type="signal peptide" evidence="2">
    <location>
        <begin position="1"/>
        <end position="29"/>
    </location>
</feature>
<protein>
    <recommendedName>
        <fullName evidence="5">Cell surface protein</fullName>
    </recommendedName>
</protein>
<keyword evidence="1" id="KW-0472">Membrane</keyword>
<organism evidence="3 4">
    <name type="scientific">Bifidobacterium xylocopae</name>
    <dbReference type="NCBI Taxonomy" id="2493119"/>
    <lineage>
        <taxon>Bacteria</taxon>
        <taxon>Bacillati</taxon>
        <taxon>Actinomycetota</taxon>
        <taxon>Actinomycetes</taxon>
        <taxon>Bifidobacteriales</taxon>
        <taxon>Bifidobacteriaceae</taxon>
        <taxon>Bifidobacterium</taxon>
    </lineage>
</organism>